<proteinExistence type="predicted"/>
<evidence type="ECO:0000313" key="1">
    <source>
        <dbReference type="Proteomes" id="UP000025227"/>
    </source>
</evidence>
<protein>
    <submittedName>
        <fullName evidence="2">Secreted protein</fullName>
    </submittedName>
</protein>
<organism evidence="1 2">
    <name type="scientific">Haemonchus contortus</name>
    <name type="common">Barber pole worm</name>
    <dbReference type="NCBI Taxonomy" id="6289"/>
    <lineage>
        <taxon>Eukaryota</taxon>
        <taxon>Metazoa</taxon>
        <taxon>Ecdysozoa</taxon>
        <taxon>Nematoda</taxon>
        <taxon>Chromadorea</taxon>
        <taxon>Rhabditida</taxon>
        <taxon>Rhabditina</taxon>
        <taxon>Rhabditomorpha</taxon>
        <taxon>Strongyloidea</taxon>
        <taxon>Trichostrongylidae</taxon>
        <taxon>Haemonchus</taxon>
    </lineage>
</organism>
<reference evidence="2" key="1">
    <citation type="submission" date="2020-12" db="UniProtKB">
        <authorList>
            <consortium name="WormBaseParasite"/>
        </authorList>
    </citation>
    <scope>IDENTIFICATION</scope>
    <source>
        <strain evidence="2">MHco3</strain>
    </source>
</reference>
<keyword evidence="1" id="KW-1185">Reference proteome</keyword>
<sequence length="86" mass="9757">MGDAWLSCIFAYLSTRYHRLIEEGSSLPCRRLTEGKRKQTHNAVSRKRSCPSLLRRTRSRMGILRKTNAYADGSESSADLAQAVLR</sequence>
<dbReference type="WBParaSite" id="HCON_00124267-00001">
    <property type="protein sequence ID" value="HCON_00124267-00001"/>
    <property type="gene ID" value="HCON_00124267"/>
</dbReference>
<dbReference type="Proteomes" id="UP000025227">
    <property type="component" value="Unplaced"/>
</dbReference>
<accession>A0A7I4YP11</accession>
<evidence type="ECO:0000313" key="2">
    <source>
        <dbReference type="WBParaSite" id="HCON_00124267-00001"/>
    </source>
</evidence>
<dbReference type="AlphaFoldDB" id="A0A7I4YP11"/>
<name>A0A7I4YP11_HAECO</name>
<dbReference type="OrthoDB" id="5874807at2759"/>